<feature type="compositionally biased region" description="Low complexity" evidence="1">
    <location>
        <begin position="8"/>
        <end position="22"/>
    </location>
</feature>
<dbReference type="AlphaFoldDB" id="A0A7I8JEX0"/>
<evidence type="ECO:0000313" key="2">
    <source>
        <dbReference type="EMBL" id="CAA2629456.1"/>
    </source>
</evidence>
<name>A0A7I8JEX0_SPIIN</name>
<reference evidence="2 3" key="1">
    <citation type="submission" date="2019-12" db="EMBL/GenBank/DDBJ databases">
        <authorList>
            <person name="Scholz U."/>
            <person name="Mascher M."/>
            <person name="Fiebig A."/>
        </authorList>
    </citation>
    <scope>NUCLEOTIDE SEQUENCE</scope>
</reference>
<dbReference type="Proteomes" id="UP001189122">
    <property type="component" value="Unassembled WGS sequence"/>
</dbReference>
<dbReference type="EMBL" id="CACRZD030000011">
    <property type="protein sequence ID" value="CAA6668700.1"/>
    <property type="molecule type" value="Genomic_DNA"/>
</dbReference>
<organism evidence="2">
    <name type="scientific">Spirodela intermedia</name>
    <name type="common">Intermediate duckweed</name>
    <dbReference type="NCBI Taxonomy" id="51605"/>
    <lineage>
        <taxon>Eukaryota</taxon>
        <taxon>Viridiplantae</taxon>
        <taxon>Streptophyta</taxon>
        <taxon>Embryophyta</taxon>
        <taxon>Tracheophyta</taxon>
        <taxon>Spermatophyta</taxon>
        <taxon>Magnoliopsida</taxon>
        <taxon>Liliopsida</taxon>
        <taxon>Araceae</taxon>
        <taxon>Lemnoideae</taxon>
        <taxon>Spirodela</taxon>
    </lineage>
</organism>
<evidence type="ECO:0000256" key="1">
    <source>
        <dbReference type="SAM" id="MobiDB-lite"/>
    </source>
</evidence>
<sequence>MANRGPPASASSRTHTSTGSRSQSKRRPPVQGRSALRLPRLHCQRVPRASSDLQLH</sequence>
<accession>A0A7I8JEX0</accession>
<gene>
    <name evidence="2" type="ORF">SI7747_11015094</name>
</gene>
<feature type="region of interest" description="Disordered" evidence="1">
    <location>
        <begin position="1"/>
        <end position="56"/>
    </location>
</feature>
<protein>
    <submittedName>
        <fullName evidence="2">Uncharacterized protein</fullName>
    </submittedName>
</protein>
<keyword evidence="3" id="KW-1185">Reference proteome</keyword>
<evidence type="ECO:0000313" key="3">
    <source>
        <dbReference type="Proteomes" id="UP001189122"/>
    </source>
</evidence>
<proteinExistence type="predicted"/>
<dbReference type="EMBL" id="LR743598">
    <property type="protein sequence ID" value="CAA2629456.1"/>
    <property type="molecule type" value="Genomic_DNA"/>
</dbReference>